<dbReference type="InterPro" id="IPR018484">
    <property type="entry name" value="FGGY_N"/>
</dbReference>
<accession>A0AA41C0G7</accession>
<evidence type="ECO:0000256" key="1">
    <source>
        <dbReference type="ARBA" id="ARBA00009156"/>
    </source>
</evidence>
<sequence>MEKKYILSIDAGTSVVKTVIFNHSSSEISSFSKELKQKSPYPGWYEQSPDEIWDNVHSTIANALIVSGISPREIAAIGITNQRETTIIWNKKSGKPIYNAIMWRSRQTSEIANNWNLSKYKEIIKNHTGLLIDSYFSASKIRWILDNVEGAQKQAENGELLFGTLETWLLWKLTQGEVHATDYTNASRTMLFNIHTLNWDQELLNALNIPLVLMPDVRSNSEIYGYTKGTSFFNYSIPIAGMIGDQQGALVGQVAFNTGDVSATYGTGAFITANTGQNVITSKNNLLTTISFGINKEIHYGLEGNIFVAGTAINWLRDGLEMIKNPLDSEKIALQSKANDNLYVVTSFNGLGAPYWDNTQGSVFGMTDKTTKNDFVRATLQSIAYRSKDVISTMQEDMETPVKIVNADGSVSMNNYLMQFQSDILGTEINRSETTDIKALGVAFLAGLAVGFWKDLAEIKSHRHPITRFQPHFSLKKRNDLYTGWKNAVAATRMFNQNSD</sequence>
<dbReference type="GO" id="GO:0004370">
    <property type="term" value="F:glycerol kinase activity"/>
    <property type="evidence" value="ECO:0007669"/>
    <property type="project" value="InterPro"/>
</dbReference>
<keyword evidence="2 8" id="KW-0808">Transferase</keyword>
<keyword evidence="6" id="KW-0067">ATP-binding</keyword>
<reference evidence="11" key="1">
    <citation type="submission" date="2020-11" db="EMBL/GenBank/DDBJ databases">
        <title>Antibiotic susceptibility profiles of Pediococcus pentosaceus from various origins and their implications for the safety assessment of strains with food-technology applications.</title>
        <authorList>
            <person name="Shani N."/>
            <person name="Oberhaensli S."/>
            <person name="Arias E."/>
        </authorList>
    </citation>
    <scope>NUCLEOTIDE SEQUENCE</scope>
    <source>
        <strain evidence="11">FAM 19164</strain>
    </source>
</reference>
<dbReference type="InterPro" id="IPR005999">
    <property type="entry name" value="Glycerol_kin"/>
</dbReference>
<dbReference type="PROSITE" id="PS00445">
    <property type="entry name" value="FGGY_KINASES_2"/>
    <property type="match status" value="1"/>
</dbReference>
<evidence type="ECO:0000313" key="11">
    <source>
        <dbReference type="EMBL" id="MBF7127507.1"/>
    </source>
</evidence>
<dbReference type="Pfam" id="PF00370">
    <property type="entry name" value="FGGY_N"/>
    <property type="match status" value="1"/>
</dbReference>
<dbReference type="InterPro" id="IPR018485">
    <property type="entry name" value="FGGY_C"/>
</dbReference>
<evidence type="ECO:0000259" key="10">
    <source>
        <dbReference type="Pfam" id="PF02782"/>
    </source>
</evidence>
<keyword evidence="5" id="KW-0319">Glycerol metabolism</keyword>
<dbReference type="Pfam" id="PF02782">
    <property type="entry name" value="FGGY_C"/>
    <property type="match status" value="1"/>
</dbReference>
<dbReference type="EMBL" id="JADOFV010000003">
    <property type="protein sequence ID" value="MBF7127507.1"/>
    <property type="molecule type" value="Genomic_DNA"/>
</dbReference>
<dbReference type="Proteomes" id="UP000743107">
    <property type="component" value="Unassembled WGS sequence"/>
</dbReference>
<comment type="caution">
    <text evidence="11">The sequence shown here is derived from an EMBL/GenBank/DDBJ whole genome shotgun (WGS) entry which is preliminary data.</text>
</comment>
<dbReference type="PIRSF" id="PIRSF000538">
    <property type="entry name" value="GlpK"/>
    <property type="match status" value="1"/>
</dbReference>
<evidence type="ECO:0000313" key="12">
    <source>
        <dbReference type="Proteomes" id="UP000743107"/>
    </source>
</evidence>
<evidence type="ECO:0000256" key="4">
    <source>
        <dbReference type="ARBA" id="ARBA00022777"/>
    </source>
</evidence>
<dbReference type="CDD" id="cd07769">
    <property type="entry name" value="ASKHA_NBD_FGGY_GK"/>
    <property type="match status" value="1"/>
</dbReference>
<gene>
    <name evidence="11" type="primary">glpK</name>
    <name evidence="11" type="ORF">ITQ97_06765</name>
</gene>
<name>A0AA41C0G7_PEDPE</name>
<dbReference type="GO" id="GO:0019563">
    <property type="term" value="P:glycerol catabolic process"/>
    <property type="evidence" value="ECO:0007669"/>
    <property type="project" value="TreeGrafter"/>
</dbReference>
<dbReference type="AlphaFoldDB" id="A0AA41C0G7"/>
<comment type="similarity">
    <text evidence="1 8">Belongs to the FGGY kinase family.</text>
</comment>
<dbReference type="SUPFAM" id="SSF53067">
    <property type="entry name" value="Actin-like ATPase domain"/>
    <property type="match status" value="2"/>
</dbReference>
<evidence type="ECO:0000259" key="9">
    <source>
        <dbReference type="Pfam" id="PF00370"/>
    </source>
</evidence>
<keyword evidence="4 8" id="KW-0418">Kinase</keyword>
<evidence type="ECO:0000256" key="5">
    <source>
        <dbReference type="ARBA" id="ARBA00022798"/>
    </source>
</evidence>
<organism evidence="11 12">
    <name type="scientific">Pediococcus pentosaceus</name>
    <dbReference type="NCBI Taxonomy" id="1255"/>
    <lineage>
        <taxon>Bacteria</taxon>
        <taxon>Bacillati</taxon>
        <taxon>Bacillota</taxon>
        <taxon>Bacilli</taxon>
        <taxon>Lactobacillales</taxon>
        <taxon>Lactobacillaceae</taxon>
        <taxon>Pediococcus</taxon>
    </lineage>
</organism>
<dbReference type="InterPro" id="IPR018483">
    <property type="entry name" value="Carb_kinase_FGGY_CS"/>
</dbReference>
<dbReference type="Gene3D" id="3.30.420.40">
    <property type="match status" value="2"/>
</dbReference>
<dbReference type="GO" id="GO:0006072">
    <property type="term" value="P:glycerol-3-phosphate metabolic process"/>
    <property type="evidence" value="ECO:0007669"/>
    <property type="project" value="InterPro"/>
</dbReference>
<dbReference type="FunFam" id="3.30.420.40:FF:000008">
    <property type="entry name" value="Glycerol kinase"/>
    <property type="match status" value="1"/>
</dbReference>
<proteinExistence type="inferred from homology"/>
<dbReference type="InterPro" id="IPR000577">
    <property type="entry name" value="Carb_kinase_FGGY"/>
</dbReference>
<dbReference type="NCBIfam" id="TIGR01311">
    <property type="entry name" value="glycerol_kin"/>
    <property type="match status" value="1"/>
</dbReference>
<evidence type="ECO:0000256" key="7">
    <source>
        <dbReference type="ARBA" id="ARBA00043149"/>
    </source>
</evidence>
<dbReference type="GO" id="GO:0005524">
    <property type="term" value="F:ATP binding"/>
    <property type="evidence" value="ECO:0007669"/>
    <property type="project" value="UniProtKB-KW"/>
</dbReference>
<dbReference type="NCBIfam" id="NF000756">
    <property type="entry name" value="PRK00047.1"/>
    <property type="match status" value="1"/>
</dbReference>
<evidence type="ECO:0000256" key="6">
    <source>
        <dbReference type="ARBA" id="ARBA00022840"/>
    </source>
</evidence>
<dbReference type="PANTHER" id="PTHR10196:SF69">
    <property type="entry name" value="GLYCEROL KINASE"/>
    <property type="match status" value="1"/>
</dbReference>
<keyword evidence="3" id="KW-0547">Nucleotide-binding</keyword>
<dbReference type="PROSITE" id="PS00933">
    <property type="entry name" value="FGGY_KINASES_1"/>
    <property type="match status" value="1"/>
</dbReference>
<dbReference type="GO" id="GO:0005829">
    <property type="term" value="C:cytosol"/>
    <property type="evidence" value="ECO:0007669"/>
    <property type="project" value="TreeGrafter"/>
</dbReference>
<protein>
    <recommendedName>
        <fullName evidence="7">ATP:glycerol 3-phosphotransferase</fullName>
    </recommendedName>
</protein>
<feature type="domain" description="Carbohydrate kinase FGGY C-terminal" evidence="10">
    <location>
        <begin position="262"/>
        <end position="449"/>
    </location>
</feature>
<evidence type="ECO:0000256" key="2">
    <source>
        <dbReference type="ARBA" id="ARBA00022679"/>
    </source>
</evidence>
<evidence type="ECO:0000256" key="8">
    <source>
        <dbReference type="RuleBase" id="RU003733"/>
    </source>
</evidence>
<evidence type="ECO:0000256" key="3">
    <source>
        <dbReference type="ARBA" id="ARBA00022741"/>
    </source>
</evidence>
<dbReference type="PANTHER" id="PTHR10196">
    <property type="entry name" value="SUGAR KINASE"/>
    <property type="match status" value="1"/>
</dbReference>
<dbReference type="InterPro" id="IPR043129">
    <property type="entry name" value="ATPase_NBD"/>
</dbReference>
<dbReference type="RefSeq" id="WP_060743289.1">
    <property type="nucleotide sequence ID" value="NZ_CP023655.1"/>
</dbReference>
<feature type="domain" description="Carbohydrate kinase FGGY N-terminal" evidence="9">
    <location>
        <begin position="5"/>
        <end position="252"/>
    </location>
</feature>